<organism evidence="1 2">
    <name type="scientific">Thioclava dalianensis</name>
    <dbReference type="NCBI Taxonomy" id="1185766"/>
    <lineage>
        <taxon>Bacteria</taxon>
        <taxon>Pseudomonadati</taxon>
        <taxon>Pseudomonadota</taxon>
        <taxon>Alphaproteobacteria</taxon>
        <taxon>Rhodobacterales</taxon>
        <taxon>Paracoccaceae</taxon>
        <taxon>Thioclava</taxon>
    </lineage>
</organism>
<accession>A0A074TGE2</accession>
<name>A0A074TGE2_9RHOB</name>
<sequence>MLSKEGLRIFGLLVDIFPTLPTGETRVSPSHLSDQYERNTGCTIGQNVFLREDYQACNVGALMASD</sequence>
<protein>
    <submittedName>
        <fullName evidence="1">Uncharacterized protein</fullName>
    </submittedName>
</protein>
<reference evidence="1 2" key="1">
    <citation type="submission" date="2014-03" db="EMBL/GenBank/DDBJ databases">
        <title>The draft genome sequence of Thioclava dalianensis DLFJ1-1.</title>
        <authorList>
            <person name="Lai Q."/>
            <person name="Shao Z."/>
        </authorList>
    </citation>
    <scope>NUCLEOTIDE SEQUENCE [LARGE SCALE GENOMIC DNA]</scope>
    <source>
        <strain evidence="1 2">DLFJ1-1</strain>
    </source>
</reference>
<dbReference type="AlphaFoldDB" id="A0A074TGE2"/>
<evidence type="ECO:0000313" key="1">
    <source>
        <dbReference type="EMBL" id="KEP70714.1"/>
    </source>
</evidence>
<gene>
    <name evidence="1" type="ORF">DL1_16145</name>
</gene>
<evidence type="ECO:0000313" key="2">
    <source>
        <dbReference type="Proteomes" id="UP000027725"/>
    </source>
</evidence>
<proteinExistence type="predicted"/>
<keyword evidence="2" id="KW-1185">Reference proteome</keyword>
<comment type="caution">
    <text evidence="1">The sequence shown here is derived from an EMBL/GenBank/DDBJ whole genome shotgun (WGS) entry which is preliminary data.</text>
</comment>
<dbReference type="Proteomes" id="UP000027725">
    <property type="component" value="Unassembled WGS sequence"/>
</dbReference>
<dbReference type="EMBL" id="JHEH01000005">
    <property type="protein sequence ID" value="KEP70714.1"/>
    <property type="molecule type" value="Genomic_DNA"/>
</dbReference>